<evidence type="ECO:0000256" key="1">
    <source>
        <dbReference type="ARBA" id="ARBA00004953"/>
    </source>
</evidence>
<evidence type="ECO:0000256" key="4">
    <source>
        <dbReference type="ARBA" id="ARBA00022679"/>
    </source>
</evidence>
<keyword evidence="3" id="KW-0489">Methyltransferase</keyword>
<dbReference type="SUPFAM" id="SSF53790">
    <property type="entry name" value="Tetrapyrrole methylase"/>
    <property type="match status" value="1"/>
</dbReference>
<dbReference type="Gene3D" id="3.40.50.150">
    <property type="entry name" value="Vaccinia Virus protein VP39"/>
    <property type="match status" value="1"/>
</dbReference>
<dbReference type="SUPFAM" id="SSF53335">
    <property type="entry name" value="S-adenosyl-L-methionine-dependent methyltransferases"/>
    <property type="match status" value="1"/>
</dbReference>
<evidence type="ECO:0000256" key="3">
    <source>
        <dbReference type="ARBA" id="ARBA00022603"/>
    </source>
</evidence>
<dbReference type="Gene3D" id="3.30.950.10">
    <property type="entry name" value="Methyltransferase, Cobalt-precorrin-4 Transmethylase, Domain 2"/>
    <property type="match status" value="1"/>
</dbReference>
<feature type="domain" description="Tetrapyrrole methylase" evidence="6">
    <location>
        <begin position="4"/>
        <end position="190"/>
    </location>
</feature>
<keyword evidence="4" id="KW-0808">Transferase</keyword>
<evidence type="ECO:0000256" key="2">
    <source>
        <dbReference type="ARBA" id="ARBA00022573"/>
    </source>
</evidence>
<dbReference type="NCBIfam" id="TIGR02469">
    <property type="entry name" value="CbiT"/>
    <property type="match status" value="1"/>
</dbReference>
<organism evidence="8 9">
    <name type="scientific">Candidatus Avacidaminococcus intestinavium</name>
    <dbReference type="NCBI Taxonomy" id="2840684"/>
    <lineage>
        <taxon>Bacteria</taxon>
        <taxon>Bacillati</taxon>
        <taxon>Bacillota</taxon>
        <taxon>Negativicutes</taxon>
        <taxon>Acidaminococcales</taxon>
        <taxon>Acidaminococcaceae</taxon>
        <taxon>Acidaminococcaceae incertae sedis</taxon>
        <taxon>Candidatus Avacidaminococcus</taxon>
    </lineage>
</organism>
<protein>
    <submittedName>
        <fullName evidence="8">Precorrin-6y C5,15-methyltransferase (Decarboxylating) subunit CbiE</fullName>
    </submittedName>
</protein>
<evidence type="ECO:0000259" key="6">
    <source>
        <dbReference type="Pfam" id="PF00590"/>
    </source>
</evidence>
<dbReference type="CDD" id="cd11644">
    <property type="entry name" value="Precorrin-6Y-MT"/>
    <property type="match status" value="1"/>
</dbReference>
<evidence type="ECO:0000313" key="9">
    <source>
        <dbReference type="Proteomes" id="UP000824099"/>
    </source>
</evidence>
<dbReference type="Pfam" id="PF13847">
    <property type="entry name" value="Methyltransf_31"/>
    <property type="match status" value="1"/>
</dbReference>
<comment type="caution">
    <text evidence="8">The sequence shown here is derived from an EMBL/GenBank/DDBJ whole genome shotgun (WGS) entry which is preliminary data.</text>
</comment>
<dbReference type="AlphaFoldDB" id="A0A9D1MR92"/>
<name>A0A9D1MR92_9FIRM</name>
<gene>
    <name evidence="8" type="primary">cbiE</name>
    <name evidence="8" type="ORF">IAB06_07275</name>
</gene>
<dbReference type="InterPro" id="IPR035996">
    <property type="entry name" value="4pyrrol_Methylase_sf"/>
</dbReference>
<dbReference type="PANTHER" id="PTHR43182:SF1">
    <property type="entry name" value="COBALT-PRECORRIN-7 C(5)-METHYLTRANSFERASE"/>
    <property type="match status" value="1"/>
</dbReference>
<dbReference type="InterPro" id="IPR014008">
    <property type="entry name" value="Cbl_synth_MTase_CbiT"/>
</dbReference>
<dbReference type="GO" id="GO:0008276">
    <property type="term" value="F:protein methyltransferase activity"/>
    <property type="evidence" value="ECO:0007669"/>
    <property type="project" value="InterPro"/>
</dbReference>
<dbReference type="CDD" id="cd02440">
    <property type="entry name" value="AdoMet_MTases"/>
    <property type="match status" value="1"/>
</dbReference>
<comment type="pathway">
    <text evidence="1">Cofactor biosynthesis; adenosylcobalamin biosynthesis.</text>
</comment>
<sequence length="404" mass="43994">MRRVNIVGIGPGNPQLLTKAADEVIKQSKILIGDSRMIAFYEDTVKKTFTTISPIEINNILKTLPGNDEASILVSGDVGFFSLAATLSGKLTDCEVIRYPGISSLVYFAALLNMSWQDAQLVSMHGRENNLIAQVAAHAKVFALTGGHNSPNALCQKLSERGLGKVVVYVGEKLSYPEERVVCGTAEEIAMQKFDSLSVMMILNSKPQKKQGIHGLPDESFVRAKVPMTKQEVRSVALSKLTPKATDIIYDIGAGTGSVSIELALLSPLGAVYAFERNEEAIKLLEINRERFGVDNLNIIKGEASQALSEAPVPDCVFIGGSGGKLEVMLDDIYAKNSRAKIVVTAITIETLAQTMQYYATKKDYLTEVVNVFVARSQKAGPYNLMKAQNPVYVITIIKKDEML</sequence>
<dbReference type="GO" id="GO:0009236">
    <property type="term" value="P:cobalamin biosynthetic process"/>
    <property type="evidence" value="ECO:0007669"/>
    <property type="project" value="UniProtKB-KW"/>
</dbReference>
<evidence type="ECO:0000256" key="5">
    <source>
        <dbReference type="ARBA" id="ARBA00022691"/>
    </source>
</evidence>
<dbReference type="Gene3D" id="3.40.1010.10">
    <property type="entry name" value="Cobalt-precorrin-4 Transmethylase, Domain 1"/>
    <property type="match status" value="1"/>
</dbReference>
<keyword evidence="2" id="KW-0169">Cobalamin biosynthesis</keyword>
<dbReference type="EMBL" id="DVNI01000123">
    <property type="protein sequence ID" value="HIU64815.1"/>
    <property type="molecule type" value="Genomic_DNA"/>
</dbReference>
<dbReference type="Proteomes" id="UP000824099">
    <property type="component" value="Unassembled WGS sequence"/>
</dbReference>
<evidence type="ECO:0000259" key="7">
    <source>
        <dbReference type="Pfam" id="PF13847"/>
    </source>
</evidence>
<dbReference type="InterPro" id="IPR006365">
    <property type="entry name" value="Cbl_synth_CobL"/>
</dbReference>
<dbReference type="PIRSF" id="PIRSF036428">
    <property type="entry name" value="CobL"/>
    <property type="match status" value="1"/>
</dbReference>
<dbReference type="InterPro" id="IPR012818">
    <property type="entry name" value="CbiE"/>
</dbReference>
<dbReference type="InterPro" id="IPR050714">
    <property type="entry name" value="Cobalamin_biosynth_MTase"/>
</dbReference>
<feature type="domain" description="Methyltransferase" evidence="7">
    <location>
        <begin position="249"/>
        <end position="315"/>
    </location>
</feature>
<reference evidence="8" key="1">
    <citation type="submission" date="2020-10" db="EMBL/GenBank/DDBJ databases">
        <authorList>
            <person name="Gilroy R."/>
        </authorList>
    </citation>
    <scope>NUCLEOTIDE SEQUENCE</scope>
    <source>
        <strain evidence="8">CHK160-1198</strain>
    </source>
</reference>
<dbReference type="NCBIfam" id="TIGR02467">
    <property type="entry name" value="CbiE"/>
    <property type="match status" value="1"/>
</dbReference>
<proteinExistence type="predicted"/>
<dbReference type="InterPro" id="IPR014776">
    <property type="entry name" value="4pyrrole_Mease_sub2"/>
</dbReference>
<dbReference type="InterPro" id="IPR029063">
    <property type="entry name" value="SAM-dependent_MTases_sf"/>
</dbReference>
<dbReference type="InterPro" id="IPR000878">
    <property type="entry name" value="4pyrrol_Mease"/>
</dbReference>
<dbReference type="InterPro" id="IPR025714">
    <property type="entry name" value="Methyltranfer_dom"/>
</dbReference>
<accession>A0A9D1MR92</accession>
<dbReference type="InterPro" id="IPR014777">
    <property type="entry name" value="4pyrrole_Mease_sub1"/>
</dbReference>
<keyword evidence="5" id="KW-0949">S-adenosyl-L-methionine</keyword>
<dbReference type="Pfam" id="PF00590">
    <property type="entry name" value="TP_methylase"/>
    <property type="match status" value="1"/>
</dbReference>
<evidence type="ECO:0000313" key="8">
    <source>
        <dbReference type="EMBL" id="HIU64815.1"/>
    </source>
</evidence>
<dbReference type="PANTHER" id="PTHR43182">
    <property type="entry name" value="COBALT-PRECORRIN-6B C(15)-METHYLTRANSFERASE (DECARBOXYLATING)"/>
    <property type="match status" value="1"/>
</dbReference>
<reference evidence="8" key="2">
    <citation type="journal article" date="2021" name="PeerJ">
        <title>Extensive microbial diversity within the chicken gut microbiome revealed by metagenomics and culture.</title>
        <authorList>
            <person name="Gilroy R."/>
            <person name="Ravi A."/>
            <person name="Getino M."/>
            <person name="Pursley I."/>
            <person name="Horton D.L."/>
            <person name="Alikhan N.F."/>
            <person name="Baker D."/>
            <person name="Gharbi K."/>
            <person name="Hall N."/>
            <person name="Watson M."/>
            <person name="Adriaenssens E.M."/>
            <person name="Foster-Nyarko E."/>
            <person name="Jarju S."/>
            <person name="Secka A."/>
            <person name="Antonio M."/>
            <person name="Oren A."/>
            <person name="Chaudhuri R.R."/>
            <person name="La Ragione R."/>
            <person name="Hildebrand F."/>
            <person name="Pallen M.J."/>
        </authorList>
    </citation>
    <scope>NUCLEOTIDE SEQUENCE</scope>
    <source>
        <strain evidence="8">CHK160-1198</strain>
    </source>
</reference>
<dbReference type="GO" id="GO:0032259">
    <property type="term" value="P:methylation"/>
    <property type="evidence" value="ECO:0007669"/>
    <property type="project" value="UniProtKB-KW"/>
</dbReference>